<dbReference type="InterPro" id="IPR045851">
    <property type="entry name" value="AMP-bd_C_sf"/>
</dbReference>
<feature type="compositionally biased region" description="Polar residues" evidence="5">
    <location>
        <begin position="19"/>
        <end position="64"/>
    </location>
</feature>
<organism evidence="7 8">
    <name type="scientific">Cordyceps javanica</name>
    <dbReference type="NCBI Taxonomy" id="43265"/>
    <lineage>
        <taxon>Eukaryota</taxon>
        <taxon>Fungi</taxon>
        <taxon>Dikarya</taxon>
        <taxon>Ascomycota</taxon>
        <taxon>Pezizomycotina</taxon>
        <taxon>Sordariomycetes</taxon>
        <taxon>Hypocreomycetidae</taxon>
        <taxon>Hypocreales</taxon>
        <taxon>Cordycipitaceae</taxon>
        <taxon>Cordyceps</taxon>
    </lineage>
</organism>
<dbReference type="OrthoDB" id="416786at2759"/>
<dbReference type="FunFam" id="1.10.1200.10:FF:000005">
    <property type="entry name" value="Nonribosomal peptide synthetase 1"/>
    <property type="match status" value="2"/>
</dbReference>
<dbReference type="Proteomes" id="UP000315783">
    <property type="component" value="Unassembled WGS sequence"/>
</dbReference>
<evidence type="ECO:0000256" key="1">
    <source>
        <dbReference type="ARBA" id="ARBA00022450"/>
    </source>
</evidence>
<dbReference type="PANTHER" id="PTHR45527">
    <property type="entry name" value="NONRIBOSOMAL PEPTIDE SYNTHETASE"/>
    <property type="match status" value="1"/>
</dbReference>
<dbReference type="STRING" id="43265.A0A545WBA2"/>
<dbReference type="Gene3D" id="3.30.300.30">
    <property type="match status" value="1"/>
</dbReference>
<dbReference type="Pfam" id="PF00550">
    <property type="entry name" value="PP-binding"/>
    <property type="match status" value="2"/>
</dbReference>
<dbReference type="CDD" id="cd05918">
    <property type="entry name" value="A_NRPS_SidN3_like"/>
    <property type="match status" value="1"/>
</dbReference>
<dbReference type="FunFam" id="3.30.559.30:FF:000003">
    <property type="entry name" value="Nonribosomal peptide synthase SidD"/>
    <property type="match status" value="1"/>
</dbReference>
<evidence type="ECO:0000313" key="8">
    <source>
        <dbReference type="Proteomes" id="UP000315783"/>
    </source>
</evidence>
<feature type="region of interest" description="Disordered" evidence="5">
    <location>
        <begin position="1"/>
        <end position="66"/>
    </location>
</feature>
<dbReference type="Gene3D" id="3.40.50.980">
    <property type="match status" value="2"/>
</dbReference>
<dbReference type="PROSITE" id="PS00455">
    <property type="entry name" value="AMP_BINDING"/>
    <property type="match status" value="1"/>
</dbReference>
<accession>A0A545WBA2</accession>
<dbReference type="PROSITE" id="PS00012">
    <property type="entry name" value="PHOSPHOPANTETHEINE"/>
    <property type="match status" value="1"/>
</dbReference>
<keyword evidence="1" id="KW-0596">Phosphopantetheine</keyword>
<comment type="caution">
    <text evidence="7">The sequence shown here is derived from an EMBL/GenBank/DDBJ whole genome shotgun (WGS) entry which is preliminary data.</text>
</comment>
<dbReference type="Gene3D" id="2.30.38.10">
    <property type="entry name" value="Luciferase, Domain 3"/>
    <property type="match status" value="1"/>
</dbReference>
<sequence>MRIIDDHGGGGTRAVDISFGSSSQKTTSNAAVESLNSRAEFSTNPGSKQRSRQGPQPESQQQRNLTERDLDQLWSWNAVVPENIQRCMHDIISKQTSCRPQDVAVQSWDGSLTYSKLDDLSSRLALHLRFLGVGPNVTVPLCFEKSMWTVVALLAVMKSGAAFSLTDPSQPEARLRTIVEQTGAKVVITSALQAPLGTRIAAAGTIVTVSQSTLDSPLQLSSDPLPIVSPASLLYVIFTSGSTGKPKGVSISHENYTSGAIPRAEAVGYKSTSRVFDFPSYAFDVSIDCMLCTLACGGQICVPSEQGRMNDLSGSIRDSKANMVHMTPSVARVLDSDIIPSLEVLGLGGEAVSSSDASVWSRSTSLIIAYGPSECTVGCTINNNLHLSTGIGKGVGGTTWLVDPEDHNILVPIGEVGELLIEGPVVGVGYIGEPARTAEVFIEDPTWLTAGHGSYPGRHGRLYKTGDLVRYESNLSGSIEFVGRKDQQVKLRGQRVELAEVEHHLQLCLPIGVKVAAEVIKPECGSPTLVAFLVELPAASYQVGGIFADPSPELMAALDVIGTTLGAKVPRYMVPAAFIALAEMPLLVSGKTDRKKLREIGTSVPRAKLGTAHADHGSQEEPETDAEKNLVYAWNRVLGPQNTVYKDSNFFGLGGDSLRAMRLVAATRERGLALTVADIFSNPTLSSMAKKTVEITSVTVGGIEPFSLLPKSWNDETARNDVASLCGIEPTLVEDIYPCTPLQEALMALSSKVKEAYVAQRVVVLRNLETAMKLIAAFDEVSQSSPILRTRIVQVPGRGLVQVVVTGKFEYFTGANVAEYLVSDRETAMGLGTPLIRYAIVNDTNSGTISFVLTMHHALYDGWAMPLIVERINQAYQGKLLTRPAEFKHFIKYLLEKDVAESENYWRNQLQGTHRLQFPTLLSKDYQTQANELLEEYISLEHLPKSNATVATVIRGAWAIVASQYINSSDVVFGETLTGRNAPILGTEEIEGPMITTVPIRVQIDTGAQVGEYLQTIQEQVVGQIPHEHFGLQHIRRLSPDAREACELRTGLVLHPSTDVNATPLDTALPANCLVPAGDAEAAQEALKFNTYALMLVCSIDPKGFLVMASFDSNVVEKVMMERVLTQFKHVAQQLAHGTTSIIANTHPLSNTDIAVLRGILAMAEEDPVVKTYDGASAAYIVRSDDANRMIPAGAIGELVIQSSQPEGLQILVCPPWLKELRSSVSIDKLYLTGVLAKYDTAGMINVIGERAVTSSLDSPAMDKPRVSATSQRQRRLRALWSRVLRVPELEVGLEDDFFLLGGDSISAMKLASEARPEGIRLTVAQMFNNKTLVEMATAMEYTEEVMSTAEDSSDSSPEAFSLLNDINDTGAFLADIVKPQLERKDWTVTNVLPTRFLQQIAVRGTTEKPRFSARYELIFFDREVDLPRLRKSCQDLITHNEILRTVFVGSGERGYAAVLQSLAAQFEEYAYTNPERSLSSFTKDICYVDAEKPMPLGSSFVKWLYVSDPQSPASRSCLVFRISHAQYDEMCLPILLRQLSSLYANDKVVEPSLPFSSYVSHVLKHAIPASIPYWRELLSGSTITTLRPDIPLADRRHFAVEQSLDISMRNREVTVASLPTAAWALCLARHRGLRDVVFGEVVSGRNIGFQGADTVTGPCWQYVPLRVRMDESWTGADLLAFVQRQHIESAAYEGVSLEEIAEIASPGWKKQKSMTGEDGLEQWWFDTVVHQDVSHVASRENTEEAENRYETLYVHEEPLREWKIQAFVHEGGNKMTLEIVTFESWSGYAKELLGDLMSVMEGLVQRPAEYLFAV</sequence>
<dbReference type="GO" id="GO:0031177">
    <property type="term" value="F:phosphopantetheine binding"/>
    <property type="evidence" value="ECO:0007669"/>
    <property type="project" value="TreeGrafter"/>
</dbReference>
<gene>
    <name evidence="7" type="ORF">IF1G_00002</name>
</gene>
<dbReference type="Gene3D" id="3.30.559.30">
    <property type="entry name" value="Nonribosomal peptide synthetase, condensation domain"/>
    <property type="match status" value="2"/>
</dbReference>
<dbReference type="GO" id="GO:0005737">
    <property type="term" value="C:cytoplasm"/>
    <property type="evidence" value="ECO:0007669"/>
    <property type="project" value="TreeGrafter"/>
</dbReference>
<reference evidence="7 8" key="1">
    <citation type="journal article" date="2019" name="Appl. Microbiol. Biotechnol.">
        <title>Genome sequence of Isaria javanica and comparative genome analysis insights into family S53 peptidase evolution in fungal entomopathogens.</title>
        <authorList>
            <person name="Lin R."/>
            <person name="Zhang X."/>
            <person name="Xin B."/>
            <person name="Zou M."/>
            <person name="Gao Y."/>
            <person name="Qin F."/>
            <person name="Hu Q."/>
            <person name="Xie B."/>
            <person name="Cheng X."/>
        </authorList>
    </citation>
    <scope>NUCLEOTIDE SEQUENCE [LARGE SCALE GENOMIC DNA]</scope>
    <source>
        <strain evidence="7 8">IJ1G</strain>
    </source>
</reference>
<evidence type="ECO:0000256" key="2">
    <source>
        <dbReference type="ARBA" id="ARBA00022553"/>
    </source>
</evidence>
<dbReference type="SUPFAM" id="SSF52777">
    <property type="entry name" value="CoA-dependent acyltransferases"/>
    <property type="match status" value="4"/>
</dbReference>
<dbReference type="Pfam" id="PF00501">
    <property type="entry name" value="AMP-binding"/>
    <property type="match status" value="1"/>
</dbReference>
<keyword evidence="8" id="KW-1185">Reference proteome</keyword>
<proteinExistence type="inferred from homology"/>
<dbReference type="InterPro" id="IPR036736">
    <property type="entry name" value="ACP-like_sf"/>
</dbReference>
<evidence type="ECO:0000313" key="7">
    <source>
        <dbReference type="EMBL" id="TQW00071.1"/>
    </source>
</evidence>
<feature type="domain" description="Carrier" evidence="6">
    <location>
        <begin position="1268"/>
        <end position="1344"/>
    </location>
</feature>
<feature type="domain" description="Carrier" evidence="6">
    <location>
        <begin position="621"/>
        <end position="696"/>
    </location>
</feature>
<dbReference type="InterPro" id="IPR010071">
    <property type="entry name" value="AA_adenyl_dom"/>
</dbReference>
<dbReference type="InterPro" id="IPR020845">
    <property type="entry name" value="AMP-binding_CS"/>
</dbReference>
<dbReference type="Gene3D" id="3.30.559.10">
    <property type="entry name" value="Chloramphenicol acetyltransferase-like domain"/>
    <property type="match status" value="2"/>
</dbReference>
<dbReference type="GO" id="GO:0043041">
    <property type="term" value="P:amino acid activation for nonribosomal peptide biosynthetic process"/>
    <property type="evidence" value="ECO:0007669"/>
    <property type="project" value="TreeGrafter"/>
</dbReference>
<dbReference type="InterPro" id="IPR009081">
    <property type="entry name" value="PP-bd_ACP"/>
</dbReference>
<dbReference type="PANTHER" id="PTHR45527:SF3">
    <property type="entry name" value="SIDEROPHORE SYNTHETASE (EUROFUNG)"/>
    <property type="match status" value="1"/>
</dbReference>
<protein>
    <submittedName>
        <fullName evidence="7">Nonribosomal peptide synthetase</fullName>
    </submittedName>
</protein>
<dbReference type="SUPFAM" id="SSF47336">
    <property type="entry name" value="ACP-like"/>
    <property type="match status" value="2"/>
</dbReference>
<dbReference type="CDD" id="cd19545">
    <property type="entry name" value="FUM14_C_NRPS-like"/>
    <property type="match status" value="1"/>
</dbReference>
<evidence type="ECO:0000256" key="5">
    <source>
        <dbReference type="SAM" id="MobiDB-lite"/>
    </source>
</evidence>
<dbReference type="InterPro" id="IPR006162">
    <property type="entry name" value="Ppantetheine_attach_site"/>
</dbReference>
<dbReference type="EMBL" id="SPUK01000001">
    <property type="protein sequence ID" value="TQW00071.1"/>
    <property type="molecule type" value="Genomic_DNA"/>
</dbReference>
<dbReference type="GO" id="GO:0044550">
    <property type="term" value="P:secondary metabolite biosynthetic process"/>
    <property type="evidence" value="ECO:0007669"/>
    <property type="project" value="TreeGrafter"/>
</dbReference>
<dbReference type="Gene3D" id="1.10.1200.10">
    <property type="entry name" value="ACP-like"/>
    <property type="match status" value="2"/>
</dbReference>
<evidence type="ECO:0000256" key="3">
    <source>
        <dbReference type="ARBA" id="ARBA00022598"/>
    </source>
</evidence>
<evidence type="ECO:0000256" key="4">
    <source>
        <dbReference type="ARBA" id="ARBA00029454"/>
    </source>
</evidence>
<dbReference type="InterPro" id="IPR001242">
    <property type="entry name" value="Condensation_dom"/>
</dbReference>
<dbReference type="InterPro" id="IPR000873">
    <property type="entry name" value="AMP-dep_synth/lig_dom"/>
</dbReference>
<dbReference type="FunFam" id="3.30.300.30:FF:000015">
    <property type="entry name" value="Nonribosomal peptide synthase SidD"/>
    <property type="match status" value="1"/>
</dbReference>
<name>A0A545WBA2_9HYPO</name>
<keyword evidence="3" id="KW-0436">Ligase</keyword>
<dbReference type="FunFam" id="3.40.50.12780:FF:000014">
    <property type="entry name" value="Nonribosomal peptide synthetase 1"/>
    <property type="match status" value="1"/>
</dbReference>
<dbReference type="InterPro" id="IPR023213">
    <property type="entry name" value="CAT-like_dom_sf"/>
</dbReference>
<dbReference type="PROSITE" id="PS50075">
    <property type="entry name" value="CARRIER"/>
    <property type="match status" value="2"/>
</dbReference>
<dbReference type="Pfam" id="PF00668">
    <property type="entry name" value="Condensation"/>
    <property type="match status" value="2"/>
</dbReference>
<dbReference type="NCBIfam" id="TIGR01733">
    <property type="entry name" value="AA-adenyl-dom"/>
    <property type="match status" value="1"/>
</dbReference>
<dbReference type="GO" id="GO:0016874">
    <property type="term" value="F:ligase activity"/>
    <property type="evidence" value="ECO:0007669"/>
    <property type="project" value="UniProtKB-KW"/>
</dbReference>
<dbReference type="SUPFAM" id="SSF56801">
    <property type="entry name" value="Acetyl-CoA synthetase-like"/>
    <property type="match status" value="1"/>
</dbReference>
<evidence type="ECO:0000259" key="6">
    <source>
        <dbReference type="PROSITE" id="PS50075"/>
    </source>
</evidence>
<comment type="similarity">
    <text evidence="4">Belongs to the NRP synthetase family.</text>
</comment>
<keyword evidence="2" id="KW-0597">Phosphoprotein</keyword>